<gene>
    <name evidence="3" type="ORF">LLUT_LOCUS15505</name>
</gene>
<evidence type="ECO:0000313" key="4">
    <source>
        <dbReference type="Proteomes" id="UP001497480"/>
    </source>
</evidence>
<feature type="transmembrane region" description="Helical" evidence="2">
    <location>
        <begin position="12"/>
        <end position="43"/>
    </location>
</feature>
<keyword evidence="4" id="KW-1185">Reference proteome</keyword>
<reference evidence="3 4" key="1">
    <citation type="submission" date="2024-03" db="EMBL/GenBank/DDBJ databases">
        <authorList>
            <person name="Martinez-Hernandez J."/>
        </authorList>
    </citation>
    <scope>NUCLEOTIDE SEQUENCE [LARGE SCALE GENOMIC DNA]</scope>
</reference>
<sequence length="89" mass="9991">MAGQQNLNKKYNLFLAVIALELSGVTVVCGVRCVLIFLVLFLLPVSRTTYSTFQGKDDTSPNLLRQKSIKQGSKMDSRSFKTSNDQFNR</sequence>
<keyword evidence="2" id="KW-0472">Membrane</keyword>
<protein>
    <recommendedName>
        <fullName evidence="5">Transmembrane protein</fullName>
    </recommendedName>
</protein>
<evidence type="ECO:0008006" key="5">
    <source>
        <dbReference type="Google" id="ProtNLM"/>
    </source>
</evidence>
<dbReference type="AlphaFoldDB" id="A0AAV1WYG1"/>
<evidence type="ECO:0000256" key="1">
    <source>
        <dbReference type="SAM" id="MobiDB-lite"/>
    </source>
</evidence>
<organism evidence="3 4">
    <name type="scientific">Lupinus luteus</name>
    <name type="common">European yellow lupine</name>
    <dbReference type="NCBI Taxonomy" id="3873"/>
    <lineage>
        <taxon>Eukaryota</taxon>
        <taxon>Viridiplantae</taxon>
        <taxon>Streptophyta</taxon>
        <taxon>Embryophyta</taxon>
        <taxon>Tracheophyta</taxon>
        <taxon>Spermatophyta</taxon>
        <taxon>Magnoliopsida</taxon>
        <taxon>eudicotyledons</taxon>
        <taxon>Gunneridae</taxon>
        <taxon>Pentapetalae</taxon>
        <taxon>rosids</taxon>
        <taxon>fabids</taxon>
        <taxon>Fabales</taxon>
        <taxon>Fabaceae</taxon>
        <taxon>Papilionoideae</taxon>
        <taxon>50 kb inversion clade</taxon>
        <taxon>genistoids sensu lato</taxon>
        <taxon>core genistoids</taxon>
        <taxon>Genisteae</taxon>
        <taxon>Lupinus</taxon>
    </lineage>
</organism>
<keyword evidence="2" id="KW-0812">Transmembrane</keyword>
<dbReference type="EMBL" id="CAXHTB010000010">
    <property type="protein sequence ID" value="CAL0314445.1"/>
    <property type="molecule type" value="Genomic_DNA"/>
</dbReference>
<name>A0AAV1WYG1_LUPLU</name>
<proteinExistence type="predicted"/>
<feature type="compositionally biased region" description="Polar residues" evidence="1">
    <location>
        <begin position="80"/>
        <end position="89"/>
    </location>
</feature>
<evidence type="ECO:0000256" key="2">
    <source>
        <dbReference type="SAM" id="Phobius"/>
    </source>
</evidence>
<feature type="region of interest" description="Disordered" evidence="1">
    <location>
        <begin position="52"/>
        <end position="89"/>
    </location>
</feature>
<evidence type="ECO:0000313" key="3">
    <source>
        <dbReference type="EMBL" id="CAL0314445.1"/>
    </source>
</evidence>
<keyword evidence="2" id="KW-1133">Transmembrane helix</keyword>
<comment type="caution">
    <text evidence="3">The sequence shown here is derived from an EMBL/GenBank/DDBJ whole genome shotgun (WGS) entry which is preliminary data.</text>
</comment>
<accession>A0AAV1WYG1</accession>
<dbReference type="Proteomes" id="UP001497480">
    <property type="component" value="Unassembled WGS sequence"/>
</dbReference>
<feature type="compositionally biased region" description="Polar residues" evidence="1">
    <location>
        <begin position="52"/>
        <end position="71"/>
    </location>
</feature>